<proteinExistence type="predicted"/>
<evidence type="ECO:0000313" key="1">
    <source>
        <dbReference type="EMBL" id="CAF4009180.1"/>
    </source>
</evidence>
<name>A0A819P577_9BILA</name>
<dbReference type="EMBL" id="CAJOBB010002931">
    <property type="protein sequence ID" value="CAF4009180.1"/>
    <property type="molecule type" value="Genomic_DNA"/>
</dbReference>
<comment type="caution">
    <text evidence="1">The sequence shown here is derived from an EMBL/GenBank/DDBJ whole genome shotgun (WGS) entry which is preliminary data.</text>
</comment>
<reference evidence="1" key="1">
    <citation type="submission" date="2021-02" db="EMBL/GenBank/DDBJ databases">
        <authorList>
            <person name="Nowell W R."/>
        </authorList>
    </citation>
    <scope>NUCLEOTIDE SEQUENCE</scope>
</reference>
<dbReference type="Proteomes" id="UP000663868">
    <property type="component" value="Unassembled WGS sequence"/>
</dbReference>
<accession>A0A819P577</accession>
<gene>
    <name evidence="1" type="ORF">KXQ929_LOCUS28964</name>
</gene>
<protein>
    <submittedName>
        <fullName evidence="1">Uncharacterized protein</fullName>
    </submittedName>
</protein>
<feature type="non-terminal residue" evidence="1">
    <location>
        <position position="16"/>
    </location>
</feature>
<dbReference type="AlphaFoldDB" id="A0A819P577"/>
<sequence length="16" mass="1817">MYSFASTPARRSDKAE</sequence>
<evidence type="ECO:0000313" key="2">
    <source>
        <dbReference type="Proteomes" id="UP000663868"/>
    </source>
</evidence>
<organism evidence="1 2">
    <name type="scientific">Adineta steineri</name>
    <dbReference type="NCBI Taxonomy" id="433720"/>
    <lineage>
        <taxon>Eukaryota</taxon>
        <taxon>Metazoa</taxon>
        <taxon>Spiralia</taxon>
        <taxon>Gnathifera</taxon>
        <taxon>Rotifera</taxon>
        <taxon>Eurotatoria</taxon>
        <taxon>Bdelloidea</taxon>
        <taxon>Adinetida</taxon>
        <taxon>Adinetidae</taxon>
        <taxon>Adineta</taxon>
    </lineage>
</organism>